<sequence length="134" mass="15680">MRSTRLARYRKRNQKLMILSKVFTICYALIFSVSLLTSDTEAYFSQNNSVDATISTAEDWWDQSNLMFIGKDSEVIHICPPTEIAVEIKNTGQSMTKETTYEVLYSVNTKRQIKVEKKLRQVRFLYLTKMSLQY</sequence>
<keyword evidence="2" id="KW-1185">Reference proteome</keyword>
<dbReference type="EMBL" id="JAWDIQ010000001">
    <property type="protein sequence ID" value="MDY0408943.1"/>
    <property type="molecule type" value="Genomic_DNA"/>
</dbReference>
<gene>
    <name evidence="1" type="primary">tapA</name>
    <name evidence="1" type="ORF">RWD45_10750</name>
</gene>
<organism evidence="1 2">
    <name type="scientific">Paracerasibacillus soli</name>
    <dbReference type="NCBI Taxonomy" id="480284"/>
    <lineage>
        <taxon>Bacteria</taxon>
        <taxon>Bacillati</taxon>
        <taxon>Bacillota</taxon>
        <taxon>Bacilli</taxon>
        <taxon>Bacillales</taxon>
        <taxon>Bacillaceae</taxon>
        <taxon>Paracerasibacillus</taxon>
    </lineage>
</organism>
<dbReference type="Proteomes" id="UP001275315">
    <property type="component" value="Unassembled WGS sequence"/>
</dbReference>
<evidence type="ECO:0000313" key="2">
    <source>
        <dbReference type="Proteomes" id="UP001275315"/>
    </source>
</evidence>
<comment type="caution">
    <text evidence="1">The sequence shown here is derived from an EMBL/GenBank/DDBJ whole genome shotgun (WGS) entry which is preliminary data.</text>
</comment>
<dbReference type="RefSeq" id="WP_320379644.1">
    <property type="nucleotide sequence ID" value="NZ_JAWDIQ010000001.1"/>
</dbReference>
<accession>A0ABU5CRF6</accession>
<reference evidence="1 2" key="1">
    <citation type="submission" date="2023-10" db="EMBL/GenBank/DDBJ databases">
        <title>Virgibacillus soli CC-YMP-6 genome.</title>
        <authorList>
            <person name="Miliotis G."/>
            <person name="Sengupta P."/>
            <person name="Hameed A."/>
            <person name="Chuvochina M."/>
            <person name="Mcdonagh F."/>
            <person name="Simpson A.C."/>
            <person name="Singh N.K."/>
            <person name="Rekha P.D."/>
            <person name="Raman K."/>
            <person name="Hugenholtz P."/>
            <person name="Venkateswaran K."/>
        </authorList>
    </citation>
    <scope>NUCLEOTIDE SEQUENCE [LARGE SCALE GENOMIC DNA]</scope>
    <source>
        <strain evidence="1 2">CC-YMP-6</strain>
    </source>
</reference>
<protein>
    <submittedName>
        <fullName evidence="1">Amyloid fiber anchoring/assembly protein TapA</fullName>
    </submittedName>
</protein>
<dbReference type="InterPro" id="IPR023848">
    <property type="entry name" value="TasA"/>
</dbReference>
<evidence type="ECO:0000313" key="1">
    <source>
        <dbReference type="EMBL" id="MDY0408943.1"/>
    </source>
</evidence>
<name>A0ABU5CRF6_9BACI</name>
<proteinExistence type="predicted"/>
<dbReference type="NCBIfam" id="TIGR04087">
    <property type="entry name" value="YqxM_for_SipW"/>
    <property type="match status" value="1"/>
</dbReference>